<gene>
    <name evidence="2" type="ORF">J1605_012349</name>
</gene>
<organism evidence="2 3">
    <name type="scientific">Eschrichtius robustus</name>
    <name type="common">California gray whale</name>
    <name type="synonym">Eschrichtius gibbosus</name>
    <dbReference type="NCBI Taxonomy" id="9764"/>
    <lineage>
        <taxon>Eukaryota</taxon>
        <taxon>Metazoa</taxon>
        <taxon>Chordata</taxon>
        <taxon>Craniata</taxon>
        <taxon>Vertebrata</taxon>
        <taxon>Euteleostomi</taxon>
        <taxon>Mammalia</taxon>
        <taxon>Eutheria</taxon>
        <taxon>Laurasiatheria</taxon>
        <taxon>Artiodactyla</taxon>
        <taxon>Whippomorpha</taxon>
        <taxon>Cetacea</taxon>
        <taxon>Mysticeti</taxon>
        <taxon>Eschrichtiidae</taxon>
        <taxon>Eschrichtius</taxon>
    </lineage>
</organism>
<evidence type="ECO:0000313" key="3">
    <source>
        <dbReference type="Proteomes" id="UP001159641"/>
    </source>
</evidence>
<feature type="compositionally biased region" description="Basic and acidic residues" evidence="1">
    <location>
        <begin position="60"/>
        <end position="80"/>
    </location>
</feature>
<protein>
    <submittedName>
        <fullName evidence="2">Uncharacterized protein</fullName>
    </submittedName>
</protein>
<accession>A0AB34GL30</accession>
<evidence type="ECO:0000256" key="1">
    <source>
        <dbReference type="SAM" id="MobiDB-lite"/>
    </source>
</evidence>
<proteinExistence type="predicted"/>
<dbReference type="EMBL" id="JAIQCJ010002214">
    <property type="protein sequence ID" value="KAJ8779465.1"/>
    <property type="molecule type" value="Genomic_DNA"/>
</dbReference>
<dbReference type="AlphaFoldDB" id="A0AB34GL30"/>
<sequence>MTYFSGLFWTATSISGKEKSLVSGEPWNQLRSDPFWEQLGPVHAQGSLGLVTEVGGGDLCGHEGPERPDRGRKNHQDMRDTGLPIPPIPVCPERPHSSSGGAQALIASRIRSEKMQASGTCHADRRLGVWGRVEGLVCAHVCSAQE</sequence>
<feature type="region of interest" description="Disordered" evidence="1">
    <location>
        <begin position="55"/>
        <end position="101"/>
    </location>
</feature>
<dbReference type="Proteomes" id="UP001159641">
    <property type="component" value="Unassembled WGS sequence"/>
</dbReference>
<name>A0AB34GL30_ESCRO</name>
<keyword evidence="3" id="KW-1185">Reference proteome</keyword>
<evidence type="ECO:0000313" key="2">
    <source>
        <dbReference type="EMBL" id="KAJ8779465.1"/>
    </source>
</evidence>
<reference evidence="2 3" key="1">
    <citation type="submission" date="2022-11" db="EMBL/GenBank/DDBJ databases">
        <title>Whole genome sequence of Eschrichtius robustus ER-17-0199.</title>
        <authorList>
            <person name="Bruniche-Olsen A."/>
            <person name="Black A.N."/>
            <person name="Fields C.J."/>
            <person name="Walden K."/>
            <person name="Dewoody J.A."/>
        </authorList>
    </citation>
    <scope>NUCLEOTIDE SEQUENCE [LARGE SCALE GENOMIC DNA]</scope>
    <source>
        <strain evidence="2">ER-17-0199</strain>
        <tissue evidence="2">Blubber</tissue>
    </source>
</reference>
<comment type="caution">
    <text evidence="2">The sequence shown here is derived from an EMBL/GenBank/DDBJ whole genome shotgun (WGS) entry which is preliminary data.</text>
</comment>